<gene>
    <name evidence="3" type="ORF">RFULGI_LOCUS2407</name>
</gene>
<evidence type="ECO:0000313" key="4">
    <source>
        <dbReference type="Proteomes" id="UP000789396"/>
    </source>
</evidence>
<proteinExistence type="predicted"/>
<dbReference type="AlphaFoldDB" id="A0A9N8ZLZ0"/>
<dbReference type="Pfam" id="PF20209">
    <property type="entry name" value="DUF6570"/>
    <property type="match status" value="1"/>
</dbReference>
<evidence type="ECO:0000259" key="2">
    <source>
        <dbReference type="Pfam" id="PF20209"/>
    </source>
</evidence>
<dbReference type="EMBL" id="CAJVPZ010001805">
    <property type="protein sequence ID" value="CAG8500346.1"/>
    <property type="molecule type" value="Genomic_DNA"/>
</dbReference>
<reference evidence="3" key="1">
    <citation type="submission" date="2021-06" db="EMBL/GenBank/DDBJ databases">
        <authorList>
            <person name="Kallberg Y."/>
            <person name="Tangrot J."/>
            <person name="Rosling A."/>
        </authorList>
    </citation>
    <scope>NUCLEOTIDE SEQUENCE</scope>
    <source>
        <strain evidence="3">IN212</strain>
    </source>
</reference>
<accession>A0A9N8ZLZ0</accession>
<keyword evidence="1" id="KW-0175">Coiled coil</keyword>
<organism evidence="3 4">
    <name type="scientific">Racocetra fulgida</name>
    <dbReference type="NCBI Taxonomy" id="60492"/>
    <lineage>
        <taxon>Eukaryota</taxon>
        <taxon>Fungi</taxon>
        <taxon>Fungi incertae sedis</taxon>
        <taxon>Mucoromycota</taxon>
        <taxon>Glomeromycotina</taxon>
        <taxon>Glomeromycetes</taxon>
        <taxon>Diversisporales</taxon>
        <taxon>Gigasporaceae</taxon>
        <taxon>Racocetra</taxon>
    </lineage>
</organism>
<dbReference type="InterPro" id="IPR046700">
    <property type="entry name" value="DUF6570"/>
</dbReference>
<keyword evidence="4" id="KW-1185">Reference proteome</keyword>
<protein>
    <submittedName>
        <fullName evidence="3">10199_t:CDS:1</fullName>
    </submittedName>
</protein>
<evidence type="ECO:0000256" key="1">
    <source>
        <dbReference type="SAM" id="Coils"/>
    </source>
</evidence>
<evidence type="ECO:0000313" key="3">
    <source>
        <dbReference type="EMBL" id="CAG8500346.1"/>
    </source>
</evidence>
<feature type="coiled-coil region" evidence="1">
    <location>
        <begin position="47"/>
        <end position="74"/>
    </location>
</feature>
<feature type="domain" description="DUF6570" evidence="2">
    <location>
        <begin position="152"/>
        <end position="263"/>
    </location>
</feature>
<dbReference type="Proteomes" id="UP000789396">
    <property type="component" value="Unassembled WGS sequence"/>
</dbReference>
<name>A0A9N8ZLZ0_9GLOM</name>
<dbReference type="OrthoDB" id="2448733at2759"/>
<comment type="caution">
    <text evidence="3">The sequence shown here is derived from an EMBL/GenBank/DDBJ whole genome shotgun (WGS) entry which is preliminary data.</text>
</comment>
<sequence>MVINSPMIESPIVESPMVESPMVKSLIVEDLIIKSLIKEIQIEVNQTDKTEEALHKFETNLTELEANFEEDINRDHWSEIDPFTVIDDTDEQEIVQPSTVIDEFDKVLLQQFYNKVAKLKHKSCPICNERFSSITLAVKECRRCYNEKTLLKKFSFDNDMDPKKVPEEFKELTEIEEMLIAQVFPVIVVYRLCKGQHRYRGNVINFSQDVEKFTTRLPWHPSSLNVLIICQQSNRDLTVFRDFKLKMNNTYYSDIIIDDENLQSLLEDSFINDQLQINQLVNNEFNEENEKNVITSTFVPFLLQFQKVYKLNTIQHQSDNSEEQKKFRDILLRLHNGKSTITDWKTLDINLINTDKLRSLNIPDTKILAVHQRGGKEAKNADSDEAGGLEVELLLSRGASIMLTANLWTEARLVNSSMGTIQDILFEEDQSLPLHPIAVFIIFDNYTGPIISTVNGTKVIPIVPIQRK</sequence>